<comment type="pathway">
    <text evidence="2">Siderophore biosynthesis; mycobactin biosynthesis.</text>
</comment>
<gene>
    <name evidence="11" type="ordered locus">AMED_8294</name>
</gene>
<reference evidence="11 12" key="1">
    <citation type="journal article" date="2010" name="Cell Res.">
        <title>Complete genome sequence of the rifamycin SV-producing Amycolatopsis mediterranei U32 revealed its genetic characteristics in phylogeny and metabolism.</title>
        <authorList>
            <person name="Zhao W."/>
            <person name="Zhong Y."/>
            <person name="Yuan H."/>
            <person name="Wang J."/>
            <person name="Zheng H."/>
            <person name="Wang Y."/>
            <person name="Cen X."/>
            <person name="Xu F."/>
            <person name="Bai J."/>
            <person name="Han X."/>
            <person name="Lu G."/>
            <person name="Zhu Y."/>
            <person name="Shao Z."/>
            <person name="Yan H."/>
            <person name="Li C."/>
            <person name="Peng N."/>
            <person name="Zhang Z."/>
            <person name="Zhang Y."/>
            <person name="Lin W."/>
            <person name="Fan Y."/>
            <person name="Qin Z."/>
            <person name="Hu Y."/>
            <person name="Zhu B."/>
            <person name="Wang S."/>
            <person name="Ding X."/>
            <person name="Zhao G.P."/>
        </authorList>
    </citation>
    <scope>NUCLEOTIDE SEQUENCE [LARGE SCALE GENOMIC DNA]</scope>
    <source>
        <strain evidence="12">U-32</strain>
    </source>
</reference>
<dbReference type="GO" id="GO:0009403">
    <property type="term" value="P:toxin biosynthetic process"/>
    <property type="evidence" value="ECO:0007669"/>
    <property type="project" value="UniProtKB-ARBA"/>
</dbReference>
<evidence type="ECO:0000259" key="10">
    <source>
        <dbReference type="PROSITE" id="PS50075"/>
    </source>
</evidence>
<dbReference type="GO" id="GO:0016874">
    <property type="term" value="F:ligase activity"/>
    <property type="evidence" value="ECO:0007669"/>
    <property type="project" value="UniProtKB-KW"/>
</dbReference>
<evidence type="ECO:0000256" key="4">
    <source>
        <dbReference type="ARBA" id="ARBA00016743"/>
    </source>
</evidence>
<dbReference type="Gene3D" id="3.30.300.30">
    <property type="match status" value="2"/>
</dbReference>
<dbReference type="CDD" id="cd02440">
    <property type="entry name" value="AdoMet_MTases"/>
    <property type="match status" value="1"/>
</dbReference>
<dbReference type="SUPFAM" id="SSF53335">
    <property type="entry name" value="S-adenosyl-L-methionine-dependent methyltransferases"/>
    <property type="match status" value="1"/>
</dbReference>
<dbReference type="InterPro" id="IPR045851">
    <property type="entry name" value="AMP-bd_C_sf"/>
</dbReference>
<dbReference type="Proteomes" id="UP000000328">
    <property type="component" value="Chromosome"/>
</dbReference>
<dbReference type="OrthoDB" id="2472181at2"/>
<evidence type="ECO:0000256" key="7">
    <source>
        <dbReference type="ARBA" id="ARBA00022598"/>
    </source>
</evidence>
<dbReference type="InterPro" id="IPR036736">
    <property type="entry name" value="ACP-like_sf"/>
</dbReference>
<name>A0A0H3DIG5_AMYMU</name>
<dbReference type="InterPro" id="IPR023213">
    <property type="entry name" value="CAT-like_dom_sf"/>
</dbReference>
<evidence type="ECO:0000256" key="2">
    <source>
        <dbReference type="ARBA" id="ARBA00005102"/>
    </source>
</evidence>
<dbReference type="PANTHER" id="PTHR45527">
    <property type="entry name" value="NONRIBOSOMAL PEPTIDE SYNTHETASE"/>
    <property type="match status" value="1"/>
</dbReference>
<dbReference type="GO" id="GO:0043041">
    <property type="term" value="P:amino acid activation for nonribosomal peptide biosynthetic process"/>
    <property type="evidence" value="ECO:0007669"/>
    <property type="project" value="TreeGrafter"/>
</dbReference>
<dbReference type="SMART" id="SM01294">
    <property type="entry name" value="PKS_PP_betabranch"/>
    <property type="match status" value="1"/>
</dbReference>
<dbReference type="InterPro" id="IPR006162">
    <property type="entry name" value="Ppantetheine_attach_site"/>
</dbReference>
<dbReference type="HOGENOM" id="CLU_000022_40_2_11"/>
<dbReference type="NCBIfam" id="TIGR01733">
    <property type="entry name" value="AA-adenyl-dom"/>
    <property type="match status" value="1"/>
</dbReference>
<dbReference type="KEGG" id="amd:AMED_8294"/>
<dbReference type="Gene3D" id="3.40.50.150">
    <property type="entry name" value="Vaccinia Virus protein VP39"/>
    <property type="match status" value="1"/>
</dbReference>
<dbReference type="eggNOG" id="COG2226">
    <property type="taxonomic scope" value="Bacteria"/>
</dbReference>
<evidence type="ECO:0000256" key="6">
    <source>
        <dbReference type="ARBA" id="ARBA00022553"/>
    </source>
</evidence>
<keyword evidence="7" id="KW-0436">Ligase</keyword>
<dbReference type="InterPro" id="IPR013217">
    <property type="entry name" value="Methyltransf_12"/>
</dbReference>
<dbReference type="Pfam" id="PF08242">
    <property type="entry name" value="Methyltransf_12"/>
    <property type="match status" value="1"/>
</dbReference>
<dbReference type="GO" id="GO:0005737">
    <property type="term" value="C:cytoplasm"/>
    <property type="evidence" value="ECO:0007669"/>
    <property type="project" value="TreeGrafter"/>
</dbReference>
<dbReference type="EMBL" id="CP002000">
    <property type="protein sequence ID" value="ADJ49992.1"/>
    <property type="molecule type" value="Genomic_DNA"/>
</dbReference>
<dbReference type="Gene3D" id="3.30.559.30">
    <property type="entry name" value="Nonribosomal peptide synthetase, condensation domain"/>
    <property type="match status" value="1"/>
</dbReference>
<dbReference type="PANTHER" id="PTHR45527:SF10">
    <property type="entry name" value="PYOCHELIN SYNTHASE PCHF"/>
    <property type="match status" value="1"/>
</dbReference>
<dbReference type="FunFam" id="3.40.50.12780:FF:000012">
    <property type="entry name" value="Non-ribosomal peptide synthetase"/>
    <property type="match status" value="1"/>
</dbReference>
<dbReference type="Gene3D" id="3.30.559.10">
    <property type="entry name" value="Chloramphenicol acetyltransferase-like domain"/>
    <property type="match status" value="1"/>
</dbReference>
<dbReference type="CDD" id="cd12114">
    <property type="entry name" value="A_NRPS_TlmIV_like"/>
    <property type="match status" value="1"/>
</dbReference>
<dbReference type="FunFam" id="3.30.559.30:FF:000006">
    <property type="entry name" value="Yersiniabactin polyketide/non-ribosomal peptide synthetase"/>
    <property type="match status" value="1"/>
</dbReference>
<dbReference type="GO" id="GO:0031177">
    <property type="term" value="F:phosphopantetheine binding"/>
    <property type="evidence" value="ECO:0007669"/>
    <property type="project" value="InterPro"/>
</dbReference>
<comment type="cofactor">
    <cofactor evidence="1">
        <name>pantetheine 4'-phosphate</name>
        <dbReference type="ChEBI" id="CHEBI:47942"/>
    </cofactor>
</comment>
<dbReference type="PROSITE" id="PS00012">
    <property type="entry name" value="PHOSPHOPANTETHEINE"/>
    <property type="match status" value="1"/>
</dbReference>
<evidence type="ECO:0000313" key="12">
    <source>
        <dbReference type="Proteomes" id="UP000000328"/>
    </source>
</evidence>
<feature type="domain" description="Carrier" evidence="10">
    <location>
        <begin position="1369"/>
        <end position="1444"/>
    </location>
</feature>
<sequence length="1458" mass="158803">MAAQQTSEPAEGNSDSPFPLTEIQYAYWVGRGPNFVLGNVAPHAYFELEGRRLDPGTLTTAWNRLIDRHPMLRAVVGTDGNQRMLPEVPRFVIDVVDLRDAPAAEVESKLEEIRADMSHRVYDAAQWPLFDVRITRLADADRLHISLDLLMVDLASVTVLFSEWQLLCENPAHELPPIDVSFRDYVLALERNADSPRTRRALEYWTSRAATLAPPPDLPLAASPVAVHKPRFTHREFQLDPDAWKRLRDRSEERGLTPTTVLATAFSEVLAAWSGTLKFTLNLTLFNRLPLLLAEDGEGHRILHPHLRRVVGDFTSICLLEVDTAEGTFEERVRRTQRQLQQDLRHRHVSALHTLRERRRLGLDTAFGTMPVVFTSGLGTVADVTGPRDFFGDITYRISQTPQVWFDHQVVDFTGSLDLTWDVVEELFPGNLLDDMFAAYTGLVERLAAESACWDGELRVTPPQYQLAERDEVNRTAGPLPDGLLHEPFLTAAAERPDAPAVITSAGTVTYRELAGRAGAVADAIRRSGDGSPMRDRLVGVSLDKGPDQVAAAYGVLLAGAAYLPAGTRLPAQRRNGILTDGQATTVVTTSLLADQLDWTGCATTLVPIDKLAAVDTPPSSTAEPSDLAYVLFTSGSTGRPKGVMIEHRSALNTVADITERFGVTADDRVFGLAELSFDLSVYDLFGALGTGAALVLPDPDQAGEPAHWAELMSEHGVTVWNSVPAQMQMLVDHVEAVGDVPEGLRLVMLSGDWIPVDLPGRIHDIWPDATVISMGGATEASIWSNYHQVDEVPEGTRSIPYGVPLRNQRFHVLDAGLRPCPDWVPGELYIEGSGLARGYWRDPEKTDAGFLRHPATGVRLYRTGDYGRYLPGGIIEFLGRRDGQVKIRGHRIELGEIEAVLGQHPGVDRAVAVKADDDGAGARLLGYVIPGRDTTDGPDSLYRKEIADPAESAQTWRALCDGVLPAPGPSAAELQAAWAQLNDVYAHAAAVALSSFGVTDDVDVPALLRSAGVAARYERWLHRAAVNLTERGMLPGSLPTAIPDELVTATHRVLGDKLGVPGDLTGWLMTIAANVDGVLTQNMHSAELYANDRTPAVYEHLFGPVHHAAAEAIRRVTAAWPEDKPLRILEVGAGYGTLTKHVVPLLPERAEYTFTDISTYFTERAREQYADYPNIGFDLFDIDKPADIQGFDGKAFDLVIAGSMLHDAKQIRRSVGNLRSVLAPGGLLLLVEQTAFHDWFDLTMGLQQGFDGYEDTGLRSAHPLLDAATWCAELAEAGFADTAVLTPEGSGMASVGFDVIVGQAPNESRRFDGELLRAFLGLHLPKHMVPSTIHAIDELPLTSTGKVDRALLAKARGRASAAGRPAKPPRTDRQRKLVEIWCTVLGLSHADLGDDFLEAGGDSLLAARLVATISSAFGITIAVATVLEYPTVELLDGYLEQILGASELLPDVTEIAS</sequence>
<evidence type="ECO:0000256" key="9">
    <source>
        <dbReference type="ARBA" id="ARBA00033440"/>
    </source>
</evidence>
<dbReference type="Gene3D" id="1.10.1200.10">
    <property type="entry name" value="ACP-like"/>
    <property type="match status" value="1"/>
</dbReference>
<evidence type="ECO:0000256" key="3">
    <source>
        <dbReference type="ARBA" id="ARBA00007380"/>
    </source>
</evidence>
<dbReference type="RefSeq" id="WP_013230023.1">
    <property type="nucleotide sequence ID" value="NC_014318.1"/>
</dbReference>
<dbReference type="eggNOG" id="COG1020">
    <property type="taxonomic scope" value="Bacteria"/>
</dbReference>
<evidence type="ECO:0000256" key="1">
    <source>
        <dbReference type="ARBA" id="ARBA00001957"/>
    </source>
</evidence>
<dbReference type="InterPro" id="IPR000873">
    <property type="entry name" value="AMP-dep_synth/lig_dom"/>
</dbReference>
<keyword evidence="5" id="KW-0596">Phosphopantetheine</keyword>
<dbReference type="Pfam" id="PF00668">
    <property type="entry name" value="Condensation"/>
    <property type="match status" value="1"/>
</dbReference>
<accession>A0A0H3DIG5</accession>
<dbReference type="SUPFAM" id="SSF56801">
    <property type="entry name" value="Acetyl-CoA synthetase-like"/>
    <property type="match status" value="1"/>
</dbReference>
<dbReference type="Pfam" id="PF00550">
    <property type="entry name" value="PP-binding"/>
    <property type="match status" value="1"/>
</dbReference>
<dbReference type="Pfam" id="PF00501">
    <property type="entry name" value="AMP-binding"/>
    <property type="match status" value="1"/>
</dbReference>
<dbReference type="PROSITE" id="PS50075">
    <property type="entry name" value="CARRIER"/>
    <property type="match status" value="1"/>
</dbReference>
<dbReference type="InterPro" id="IPR010071">
    <property type="entry name" value="AA_adenyl_dom"/>
</dbReference>
<dbReference type="Gene3D" id="2.30.38.10">
    <property type="entry name" value="Luciferase, Domain 3"/>
    <property type="match status" value="1"/>
</dbReference>
<protein>
    <recommendedName>
        <fullName evidence="4">Phenyloxazoline synthase MbtB</fullName>
    </recommendedName>
    <alternativeName>
        <fullName evidence="9">Mycobactin synthetase protein B</fullName>
    </alternativeName>
</protein>
<dbReference type="GO" id="GO:0008610">
    <property type="term" value="P:lipid biosynthetic process"/>
    <property type="evidence" value="ECO:0007669"/>
    <property type="project" value="UniProtKB-ARBA"/>
</dbReference>
<dbReference type="CDD" id="cd19535">
    <property type="entry name" value="Cyc_NRPS"/>
    <property type="match status" value="1"/>
</dbReference>
<evidence type="ECO:0000256" key="8">
    <source>
        <dbReference type="ARBA" id="ARBA00022737"/>
    </source>
</evidence>
<evidence type="ECO:0000256" key="5">
    <source>
        <dbReference type="ARBA" id="ARBA00022450"/>
    </source>
</evidence>
<dbReference type="SUPFAM" id="SSF52777">
    <property type="entry name" value="CoA-dependent acyltransferases"/>
    <property type="match status" value="2"/>
</dbReference>
<dbReference type="PATRIC" id="fig|749927.5.peg.8616"/>
<proteinExistence type="inferred from homology"/>
<dbReference type="SUPFAM" id="SSF47336">
    <property type="entry name" value="ACP-like"/>
    <property type="match status" value="1"/>
</dbReference>
<dbReference type="InterPro" id="IPR020845">
    <property type="entry name" value="AMP-binding_CS"/>
</dbReference>
<dbReference type="FunFam" id="3.30.559.10:FF:000023">
    <property type="entry name" value="Non-ribosomal peptide synthetase"/>
    <property type="match status" value="1"/>
</dbReference>
<comment type="similarity">
    <text evidence="3">Belongs to the ATP-dependent AMP-binding enzyme family. MbtB subfamily.</text>
</comment>
<dbReference type="Gene3D" id="3.40.50.980">
    <property type="match status" value="2"/>
</dbReference>
<dbReference type="SMART" id="SM00823">
    <property type="entry name" value="PKS_PP"/>
    <property type="match status" value="1"/>
</dbReference>
<keyword evidence="8" id="KW-0677">Repeat</keyword>
<dbReference type="InterPro" id="IPR057737">
    <property type="entry name" value="Condensation_MtbB-like"/>
</dbReference>
<organism evidence="11 12">
    <name type="scientific">Amycolatopsis mediterranei (strain U-32)</name>
    <dbReference type="NCBI Taxonomy" id="749927"/>
    <lineage>
        <taxon>Bacteria</taxon>
        <taxon>Bacillati</taxon>
        <taxon>Actinomycetota</taxon>
        <taxon>Actinomycetes</taxon>
        <taxon>Pseudonocardiales</taxon>
        <taxon>Pseudonocardiaceae</taxon>
        <taxon>Amycolatopsis</taxon>
    </lineage>
</organism>
<dbReference type="InterPro" id="IPR001242">
    <property type="entry name" value="Condensation_dom"/>
</dbReference>
<dbReference type="InterPro" id="IPR029063">
    <property type="entry name" value="SAM-dependent_MTases_sf"/>
</dbReference>
<evidence type="ECO:0000313" key="11">
    <source>
        <dbReference type="EMBL" id="ADJ49992.1"/>
    </source>
</evidence>
<dbReference type="GeneID" id="92875905"/>
<dbReference type="InterPro" id="IPR009081">
    <property type="entry name" value="PP-bd_ACP"/>
</dbReference>
<keyword evidence="6" id="KW-0597">Phosphoprotein</keyword>
<dbReference type="PROSITE" id="PS00455">
    <property type="entry name" value="AMP_BINDING"/>
    <property type="match status" value="1"/>
</dbReference>
<dbReference type="InterPro" id="IPR020806">
    <property type="entry name" value="PKS_PP-bd"/>
</dbReference>